<accession>A0A2P2QZB9</accession>
<reference evidence="1" key="1">
    <citation type="submission" date="2018-02" db="EMBL/GenBank/DDBJ databases">
        <title>Rhizophora mucronata_Transcriptome.</title>
        <authorList>
            <person name="Meera S.P."/>
            <person name="Sreeshan A."/>
            <person name="Augustine A."/>
        </authorList>
    </citation>
    <scope>NUCLEOTIDE SEQUENCE</scope>
    <source>
        <tissue evidence="1">Leaf</tissue>
    </source>
</reference>
<organism evidence="1">
    <name type="scientific">Rhizophora mucronata</name>
    <name type="common">Asiatic mangrove</name>
    <dbReference type="NCBI Taxonomy" id="61149"/>
    <lineage>
        <taxon>Eukaryota</taxon>
        <taxon>Viridiplantae</taxon>
        <taxon>Streptophyta</taxon>
        <taxon>Embryophyta</taxon>
        <taxon>Tracheophyta</taxon>
        <taxon>Spermatophyta</taxon>
        <taxon>Magnoliopsida</taxon>
        <taxon>eudicotyledons</taxon>
        <taxon>Gunneridae</taxon>
        <taxon>Pentapetalae</taxon>
        <taxon>rosids</taxon>
        <taxon>fabids</taxon>
        <taxon>Malpighiales</taxon>
        <taxon>Rhizophoraceae</taxon>
        <taxon>Rhizophora</taxon>
    </lineage>
</organism>
<dbReference type="EMBL" id="GGEC01091777">
    <property type="protein sequence ID" value="MBX72261.1"/>
    <property type="molecule type" value="Transcribed_RNA"/>
</dbReference>
<name>A0A2P2QZB9_RHIMU</name>
<proteinExistence type="predicted"/>
<evidence type="ECO:0000313" key="1">
    <source>
        <dbReference type="EMBL" id="MBX72261.1"/>
    </source>
</evidence>
<protein>
    <submittedName>
        <fullName evidence="1">Uncharacterized protein</fullName>
    </submittedName>
</protein>
<dbReference type="AlphaFoldDB" id="A0A2P2QZB9"/>
<sequence length="25" mass="2747">MPIIIASQFLTAKLVSCSCSKKKHI</sequence>